<feature type="region of interest" description="Disordered" evidence="1">
    <location>
        <begin position="32"/>
        <end position="66"/>
    </location>
</feature>
<evidence type="ECO:0000256" key="1">
    <source>
        <dbReference type="SAM" id="MobiDB-lite"/>
    </source>
</evidence>
<dbReference type="Proteomes" id="UP001500839">
    <property type="component" value="Unassembled WGS sequence"/>
</dbReference>
<proteinExistence type="predicted"/>
<organism evidence="2 3">
    <name type="scientific">Tomitella cavernea</name>
    <dbReference type="NCBI Taxonomy" id="1387982"/>
    <lineage>
        <taxon>Bacteria</taxon>
        <taxon>Bacillati</taxon>
        <taxon>Actinomycetota</taxon>
        <taxon>Actinomycetes</taxon>
        <taxon>Mycobacteriales</taxon>
        <taxon>Tomitella</taxon>
    </lineage>
</organism>
<evidence type="ECO:0000313" key="3">
    <source>
        <dbReference type="Proteomes" id="UP001500839"/>
    </source>
</evidence>
<reference evidence="3" key="1">
    <citation type="journal article" date="2019" name="Int. J. Syst. Evol. Microbiol.">
        <title>The Global Catalogue of Microorganisms (GCM) 10K type strain sequencing project: providing services to taxonomists for standard genome sequencing and annotation.</title>
        <authorList>
            <consortium name="The Broad Institute Genomics Platform"/>
            <consortium name="The Broad Institute Genome Sequencing Center for Infectious Disease"/>
            <person name="Wu L."/>
            <person name="Ma J."/>
        </authorList>
    </citation>
    <scope>NUCLEOTIDE SEQUENCE [LARGE SCALE GENOMIC DNA]</scope>
    <source>
        <strain evidence="3">JCM 18542</strain>
    </source>
</reference>
<comment type="caution">
    <text evidence="2">The sequence shown here is derived from an EMBL/GenBank/DDBJ whole genome shotgun (WGS) entry which is preliminary data.</text>
</comment>
<protein>
    <submittedName>
        <fullName evidence="2">Uncharacterized protein</fullName>
    </submittedName>
</protein>
<sequence length="66" mass="6884">MHNDGWDIAMSERRVPVFRPPADIDPYRRWVDTHGLAGGTPATTGPATGPASGPSATGPGDLPPPH</sequence>
<dbReference type="EMBL" id="BAABKQ010000001">
    <property type="protein sequence ID" value="GAA4824083.1"/>
    <property type="molecule type" value="Genomic_DNA"/>
</dbReference>
<accession>A0ABP9D230</accession>
<evidence type="ECO:0000313" key="2">
    <source>
        <dbReference type="EMBL" id="GAA4824083.1"/>
    </source>
</evidence>
<name>A0ABP9D230_9ACTN</name>
<feature type="compositionally biased region" description="Low complexity" evidence="1">
    <location>
        <begin position="39"/>
        <end position="60"/>
    </location>
</feature>
<gene>
    <name evidence="2" type="ORF">GCM10023353_36250</name>
</gene>
<keyword evidence="3" id="KW-1185">Reference proteome</keyword>